<reference evidence="2" key="1">
    <citation type="journal article" date="2024" name="Front. Bioeng. Biotechnol.">
        <title>Genome-scale model development and genomic sequencing of the oleaginous clade Lipomyces.</title>
        <authorList>
            <person name="Czajka J.J."/>
            <person name="Han Y."/>
            <person name="Kim J."/>
            <person name="Mondo S.J."/>
            <person name="Hofstad B.A."/>
            <person name="Robles A."/>
            <person name="Haridas S."/>
            <person name="Riley R."/>
            <person name="LaButti K."/>
            <person name="Pangilinan J."/>
            <person name="Andreopoulos W."/>
            <person name="Lipzen A."/>
            <person name="Yan J."/>
            <person name="Wang M."/>
            <person name="Ng V."/>
            <person name="Grigoriev I.V."/>
            <person name="Spatafora J.W."/>
            <person name="Magnuson J.K."/>
            <person name="Baker S.E."/>
            <person name="Pomraning K.R."/>
        </authorList>
    </citation>
    <scope>NUCLEOTIDE SEQUENCE [LARGE SCALE GENOMIC DNA]</scope>
    <source>
        <strain evidence="2">CBS 10300</strain>
    </source>
</reference>
<sequence length="225" mass="25323">MSIFLACFPCCACSRRHRSNPAPDPHPAYYFDFNFYAEQMRDDVPRPRRVSSFDSISLVGDDDDDDADELTELLSSRRGGRPRGAKKSSWFEGWVPWVSSRRESRHQRSYNATSTTLSKTRTRTPSLISTASFLTPSRRNSISNFYSDEADILSGDGSRSEQYEDYGLADAQIVPDNFVVSVPLRPTKPANTQQTTDNNDEASSIHSSLREGSIHSSCHSDQHNE</sequence>
<protein>
    <submittedName>
        <fullName evidence="1">Uncharacterized protein</fullName>
    </submittedName>
</protein>
<organism evidence="1 2">
    <name type="scientific">Lipomyces orientalis</name>
    <dbReference type="NCBI Taxonomy" id="1233043"/>
    <lineage>
        <taxon>Eukaryota</taxon>
        <taxon>Fungi</taxon>
        <taxon>Dikarya</taxon>
        <taxon>Ascomycota</taxon>
        <taxon>Saccharomycotina</taxon>
        <taxon>Lipomycetes</taxon>
        <taxon>Lipomycetales</taxon>
        <taxon>Lipomycetaceae</taxon>
        <taxon>Lipomyces</taxon>
    </lineage>
</organism>
<evidence type="ECO:0000313" key="1">
    <source>
        <dbReference type="EMBL" id="KAK9320326.1"/>
    </source>
</evidence>
<dbReference type="EMBL" id="MU970134">
    <property type="protein sequence ID" value="KAK9320326.1"/>
    <property type="molecule type" value="Genomic_DNA"/>
</dbReference>
<keyword evidence="2" id="KW-1185">Reference proteome</keyword>
<accession>A0ACC3TH72</accession>
<name>A0ACC3TH72_9ASCO</name>
<evidence type="ECO:0000313" key="2">
    <source>
        <dbReference type="Proteomes" id="UP001489719"/>
    </source>
</evidence>
<comment type="caution">
    <text evidence="1">The sequence shown here is derived from an EMBL/GenBank/DDBJ whole genome shotgun (WGS) entry which is preliminary data.</text>
</comment>
<dbReference type="Proteomes" id="UP001489719">
    <property type="component" value="Unassembled WGS sequence"/>
</dbReference>
<gene>
    <name evidence="1" type="ORF">V1517DRAFT_329733</name>
</gene>
<proteinExistence type="predicted"/>